<evidence type="ECO:0000313" key="4">
    <source>
        <dbReference type="Proteomes" id="UP001186944"/>
    </source>
</evidence>
<evidence type="ECO:0000256" key="1">
    <source>
        <dbReference type="SAM" id="MobiDB-lite"/>
    </source>
</evidence>
<organism evidence="3 4">
    <name type="scientific">Pinctada imbricata</name>
    <name type="common">Atlantic pearl-oyster</name>
    <name type="synonym">Pinctada martensii</name>
    <dbReference type="NCBI Taxonomy" id="66713"/>
    <lineage>
        <taxon>Eukaryota</taxon>
        <taxon>Metazoa</taxon>
        <taxon>Spiralia</taxon>
        <taxon>Lophotrochozoa</taxon>
        <taxon>Mollusca</taxon>
        <taxon>Bivalvia</taxon>
        <taxon>Autobranchia</taxon>
        <taxon>Pteriomorphia</taxon>
        <taxon>Pterioida</taxon>
        <taxon>Pterioidea</taxon>
        <taxon>Pteriidae</taxon>
        <taxon>Pinctada</taxon>
    </lineage>
</organism>
<reference evidence="3" key="1">
    <citation type="submission" date="2019-08" db="EMBL/GenBank/DDBJ databases">
        <title>The improved chromosome-level genome for the pearl oyster Pinctada fucata martensii using PacBio sequencing and Hi-C.</title>
        <authorList>
            <person name="Zheng Z."/>
        </authorList>
    </citation>
    <scope>NUCLEOTIDE SEQUENCE</scope>
    <source>
        <strain evidence="3">ZZ-2019</strain>
        <tissue evidence="3">Adductor muscle</tissue>
    </source>
</reference>
<feature type="domain" description="Mutator-like transposase" evidence="2">
    <location>
        <begin position="86"/>
        <end position="419"/>
    </location>
</feature>
<proteinExistence type="predicted"/>
<keyword evidence="4" id="KW-1185">Reference proteome</keyword>
<dbReference type="Pfam" id="PF20700">
    <property type="entry name" value="Mutator"/>
    <property type="match status" value="1"/>
</dbReference>
<dbReference type="Proteomes" id="UP001186944">
    <property type="component" value="Unassembled WGS sequence"/>
</dbReference>
<feature type="region of interest" description="Disordered" evidence="1">
    <location>
        <begin position="1"/>
        <end position="54"/>
    </location>
</feature>
<evidence type="ECO:0000313" key="3">
    <source>
        <dbReference type="EMBL" id="KAK3099978.1"/>
    </source>
</evidence>
<accession>A0AA89C3Q2</accession>
<dbReference type="AlphaFoldDB" id="A0AA89C3Q2"/>
<sequence length="675" mass="76043">MGKKLKWGFKSSKQQKRLEKISYSTSKRNNNNNTNPESQIRPSEQSENPIHNDHDYCVRSPEIEVETQIEHHHAPIHEGSDYWREGRRIVELDVLANALSGCVKCGQPLQLCNATDIANYGLSAILKIPCYNPTCHHVNNVPTGKRHKGVWDANSKLAMAMVHCGMGGTQVNGFLNALNIPAVSNTLLYKREKEIGDALEDVAQCSAEKSFNEEIELTKSASNDDGLTVSVDAGWQKRGSGRSYDSLSGHCSMIGANTGKVLSYSVRSKYCKVCDIASTKGVKPKQHDCRMNWTGSSKAMEQDMVIEMMKSCAEKGEAVDTIIADDDTTTISRIKQSVNPNIKKKSDKNHVKKNIGNALYSLKRNHRKLQNPKVFKYIQRCINYMLAQNQNNPKGVETGLEAISRHPFGDHSLCNASWCSHIENPKQKFTSLPFGKPLKDDLLQEDLRKLMSSYKLHSKKLSQMGSTQSNESFNKIVSSKAPKTNFYSGSASLNRRIASAVAQKNEGQSYMLQVYRKVGVSPGIHTKKMLFMKDKLSKKRRVMISSRKYKQRRLELKNRRSKSNAVSELREGTCYSTGVDLQGSEDITEIPQPRVQPQMENESDAGLPQVIFDLETTGLGRDSHITQIAAACGGEHWQSYVKPKKKYRIWQQRRQESHQRMVNFSIWDHQSLSNL</sequence>
<dbReference type="InterPro" id="IPR049012">
    <property type="entry name" value="Mutator_transp_dom"/>
</dbReference>
<dbReference type="EMBL" id="VSWD01000006">
    <property type="protein sequence ID" value="KAK3099978.1"/>
    <property type="molecule type" value="Genomic_DNA"/>
</dbReference>
<gene>
    <name evidence="3" type="ORF">FSP39_012810</name>
</gene>
<comment type="caution">
    <text evidence="3">The sequence shown here is derived from an EMBL/GenBank/DDBJ whole genome shotgun (WGS) entry which is preliminary data.</text>
</comment>
<feature type="compositionally biased region" description="Polar residues" evidence="1">
    <location>
        <begin position="36"/>
        <end position="49"/>
    </location>
</feature>
<evidence type="ECO:0000259" key="2">
    <source>
        <dbReference type="Pfam" id="PF20700"/>
    </source>
</evidence>
<protein>
    <recommendedName>
        <fullName evidence="2">Mutator-like transposase domain-containing protein</fullName>
    </recommendedName>
</protein>
<name>A0AA89C3Q2_PINIB</name>